<accession>A0A975BBI7</accession>
<dbReference type="PANTHER" id="PTHR43047:SF72">
    <property type="entry name" value="OSMOSENSING HISTIDINE PROTEIN KINASE SLN1"/>
    <property type="match status" value="1"/>
</dbReference>
<dbReference type="NCBIfam" id="TIGR00229">
    <property type="entry name" value="sensory_box"/>
    <property type="match status" value="2"/>
</dbReference>
<keyword evidence="19" id="KW-1185">Reference proteome</keyword>
<evidence type="ECO:0000256" key="4">
    <source>
        <dbReference type="ARBA" id="ARBA00022553"/>
    </source>
</evidence>
<evidence type="ECO:0000256" key="13">
    <source>
        <dbReference type="SAM" id="Phobius"/>
    </source>
</evidence>
<dbReference type="InterPro" id="IPR036890">
    <property type="entry name" value="HATPase_C_sf"/>
</dbReference>
<evidence type="ECO:0000256" key="3">
    <source>
        <dbReference type="ARBA" id="ARBA00012438"/>
    </source>
</evidence>
<dbReference type="CDD" id="cd00082">
    <property type="entry name" value="HisKA"/>
    <property type="match status" value="1"/>
</dbReference>
<dbReference type="InterPro" id="IPR000014">
    <property type="entry name" value="PAS"/>
</dbReference>
<dbReference type="Proteomes" id="UP000663720">
    <property type="component" value="Chromosome"/>
</dbReference>
<keyword evidence="5" id="KW-0808">Transferase</keyword>
<dbReference type="Gene3D" id="1.10.287.130">
    <property type="match status" value="1"/>
</dbReference>
<evidence type="ECO:0000256" key="5">
    <source>
        <dbReference type="ARBA" id="ARBA00022679"/>
    </source>
</evidence>
<dbReference type="AlphaFoldDB" id="A0A975BBI7"/>
<evidence type="ECO:0000259" key="15">
    <source>
        <dbReference type="PROSITE" id="PS50110"/>
    </source>
</evidence>
<evidence type="ECO:0000256" key="8">
    <source>
        <dbReference type="ARBA" id="ARBA00022840"/>
    </source>
</evidence>
<dbReference type="PROSITE" id="PS50112">
    <property type="entry name" value="PAS"/>
    <property type="match status" value="1"/>
</dbReference>
<evidence type="ECO:0000256" key="7">
    <source>
        <dbReference type="ARBA" id="ARBA00022777"/>
    </source>
</evidence>
<evidence type="ECO:0000256" key="6">
    <source>
        <dbReference type="ARBA" id="ARBA00022741"/>
    </source>
</evidence>
<dbReference type="Gene3D" id="3.40.50.2300">
    <property type="match status" value="1"/>
</dbReference>
<dbReference type="InterPro" id="IPR035965">
    <property type="entry name" value="PAS-like_dom_sf"/>
</dbReference>
<name>A0A975BBI7_9BACT</name>
<dbReference type="SMART" id="SM00387">
    <property type="entry name" value="HATPase_c"/>
    <property type="match status" value="1"/>
</dbReference>
<dbReference type="PROSITE" id="PS50109">
    <property type="entry name" value="HIS_KIN"/>
    <property type="match status" value="1"/>
</dbReference>
<dbReference type="SUPFAM" id="SSF47384">
    <property type="entry name" value="Homodimeric domain of signal transducing histidine kinase"/>
    <property type="match status" value="1"/>
</dbReference>
<keyword evidence="8" id="KW-0067">ATP-binding</keyword>
<dbReference type="PANTHER" id="PTHR43047">
    <property type="entry name" value="TWO-COMPONENT HISTIDINE PROTEIN KINASE"/>
    <property type="match status" value="1"/>
</dbReference>
<keyword evidence="6" id="KW-0547">Nucleotide-binding</keyword>
<dbReference type="SUPFAM" id="SSF55874">
    <property type="entry name" value="ATPase domain of HSP90 chaperone/DNA topoisomerase II/histidine kinase"/>
    <property type="match status" value="1"/>
</dbReference>
<reference evidence="18" key="1">
    <citation type="journal article" date="2021" name="Microb. Physiol.">
        <title>Proteogenomic Insights into the Physiology of Marine, Sulfate-Reducing, Filamentous Desulfonema limicola and Desulfonema magnum.</title>
        <authorList>
            <person name="Schnaars V."/>
            <person name="Wohlbrand L."/>
            <person name="Scheve S."/>
            <person name="Hinrichs C."/>
            <person name="Reinhardt R."/>
            <person name="Rabus R."/>
        </authorList>
    </citation>
    <scope>NUCLEOTIDE SEQUENCE</scope>
    <source>
        <strain evidence="18">5ac10</strain>
    </source>
</reference>
<feature type="transmembrane region" description="Helical" evidence="13">
    <location>
        <begin position="15"/>
        <end position="39"/>
    </location>
</feature>
<keyword evidence="11" id="KW-0131">Cell cycle</keyword>
<dbReference type="SUPFAM" id="SSF158472">
    <property type="entry name" value="HAMP domain-like"/>
    <property type="match status" value="1"/>
</dbReference>
<keyword evidence="13" id="KW-0812">Transmembrane</keyword>
<dbReference type="Gene3D" id="3.30.565.10">
    <property type="entry name" value="Histidine kinase-like ATPase, C-terminal domain"/>
    <property type="match status" value="1"/>
</dbReference>
<evidence type="ECO:0000256" key="9">
    <source>
        <dbReference type="ARBA" id="ARBA00023012"/>
    </source>
</evidence>
<dbReference type="GO" id="GO:0005524">
    <property type="term" value="F:ATP binding"/>
    <property type="evidence" value="ECO:0007669"/>
    <property type="project" value="UniProtKB-KW"/>
</dbReference>
<feature type="transmembrane region" description="Helical" evidence="13">
    <location>
        <begin position="302"/>
        <end position="321"/>
    </location>
</feature>
<dbReference type="GO" id="GO:0009927">
    <property type="term" value="F:histidine phosphotransfer kinase activity"/>
    <property type="evidence" value="ECO:0007669"/>
    <property type="project" value="TreeGrafter"/>
</dbReference>
<dbReference type="KEGG" id="dli:dnl_46510"/>
<dbReference type="PROSITE" id="PS50110">
    <property type="entry name" value="RESPONSE_REGULATORY"/>
    <property type="match status" value="1"/>
</dbReference>
<dbReference type="RefSeq" id="WP_207688223.1">
    <property type="nucleotide sequence ID" value="NZ_CP061799.1"/>
</dbReference>
<dbReference type="InterPro" id="IPR003661">
    <property type="entry name" value="HisK_dim/P_dom"/>
</dbReference>
<dbReference type="InterPro" id="IPR003594">
    <property type="entry name" value="HATPase_dom"/>
</dbReference>
<dbReference type="Pfam" id="PF00672">
    <property type="entry name" value="HAMP"/>
    <property type="match status" value="1"/>
</dbReference>
<dbReference type="InterPro" id="IPR013656">
    <property type="entry name" value="PAS_4"/>
</dbReference>
<keyword evidence="9" id="KW-0902">Two-component regulatory system</keyword>
<evidence type="ECO:0000256" key="11">
    <source>
        <dbReference type="ARBA" id="ARBA00023306"/>
    </source>
</evidence>
<evidence type="ECO:0000313" key="19">
    <source>
        <dbReference type="Proteomes" id="UP000663720"/>
    </source>
</evidence>
<dbReference type="InterPro" id="IPR036097">
    <property type="entry name" value="HisK_dim/P_sf"/>
</dbReference>
<dbReference type="Gene3D" id="3.30.450.20">
    <property type="entry name" value="PAS domain"/>
    <property type="match status" value="2"/>
</dbReference>
<evidence type="ECO:0000256" key="2">
    <source>
        <dbReference type="ARBA" id="ARBA00004370"/>
    </source>
</evidence>
<evidence type="ECO:0000256" key="10">
    <source>
        <dbReference type="ARBA" id="ARBA00023136"/>
    </source>
</evidence>
<dbReference type="CDD" id="cd17546">
    <property type="entry name" value="REC_hyHK_CKI1_RcsC-like"/>
    <property type="match status" value="1"/>
</dbReference>
<protein>
    <recommendedName>
        <fullName evidence="3">histidine kinase</fullName>
        <ecNumber evidence="3">2.7.13.3</ecNumber>
    </recommendedName>
</protein>
<dbReference type="SMART" id="SM00388">
    <property type="entry name" value="HisKA"/>
    <property type="match status" value="1"/>
</dbReference>
<feature type="modified residue" description="4-aspartylphosphate" evidence="12">
    <location>
        <position position="1081"/>
    </location>
</feature>
<dbReference type="EC" id="2.7.13.3" evidence="3"/>
<evidence type="ECO:0000256" key="1">
    <source>
        <dbReference type="ARBA" id="ARBA00000085"/>
    </source>
</evidence>
<dbReference type="SMART" id="SM00448">
    <property type="entry name" value="REC"/>
    <property type="match status" value="1"/>
</dbReference>
<comment type="catalytic activity">
    <reaction evidence="1">
        <text>ATP + protein L-histidine = ADP + protein N-phospho-L-histidine.</text>
        <dbReference type="EC" id="2.7.13.3"/>
    </reaction>
</comment>
<dbReference type="Pfam" id="PF00072">
    <property type="entry name" value="Response_reg"/>
    <property type="match status" value="1"/>
</dbReference>
<dbReference type="SMART" id="SM00304">
    <property type="entry name" value="HAMP"/>
    <property type="match status" value="1"/>
</dbReference>
<dbReference type="GO" id="GO:0005886">
    <property type="term" value="C:plasma membrane"/>
    <property type="evidence" value="ECO:0007669"/>
    <property type="project" value="TreeGrafter"/>
</dbReference>
<dbReference type="InterPro" id="IPR001789">
    <property type="entry name" value="Sig_transdc_resp-reg_receiver"/>
</dbReference>
<gene>
    <name evidence="18" type="ORF">dnl_46510</name>
</gene>
<dbReference type="SMART" id="SM00091">
    <property type="entry name" value="PAS"/>
    <property type="match status" value="2"/>
</dbReference>
<dbReference type="PROSITE" id="PS50885">
    <property type="entry name" value="HAMP"/>
    <property type="match status" value="1"/>
</dbReference>
<dbReference type="SUPFAM" id="SSF55785">
    <property type="entry name" value="PYP-like sensor domain (PAS domain)"/>
    <property type="match status" value="2"/>
</dbReference>
<dbReference type="Pfam" id="PF13426">
    <property type="entry name" value="PAS_9"/>
    <property type="match status" value="1"/>
</dbReference>
<dbReference type="PRINTS" id="PR00344">
    <property type="entry name" value="BCTRLSENSOR"/>
</dbReference>
<dbReference type="Pfam" id="PF02518">
    <property type="entry name" value="HATPase_c"/>
    <property type="match status" value="1"/>
</dbReference>
<feature type="domain" description="Response regulatory" evidence="15">
    <location>
        <begin position="1032"/>
        <end position="1146"/>
    </location>
</feature>
<feature type="domain" description="HAMP" evidence="17">
    <location>
        <begin position="323"/>
        <end position="375"/>
    </location>
</feature>
<organism evidence="18 19">
    <name type="scientific">Desulfonema limicola</name>
    <dbReference type="NCBI Taxonomy" id="45656"/>
    <lineage>
        <taxon>Bacteria</taxon>
        <taxon>Pseudomonadati</taxon>
        <taxon>Thermodesulfobacteriota</taxon>
        <taxon>Desulfobacteria</taxon>
        <taxon>Desulfobacterales</taxon>
        <taxon>Desulfococcaceae</taxon>
        <taxon>Desulfonema</taxon>
    </lineage>
</organism>
<sequence>MQIKFKKPVSIASRLLIAFVSLVLIPMVTVSTISSIVSFKQGKKQIISKLEAVAVLKEAEIKTWLKNLKTDLLILSVMDEENQDIRKILISGKIASKTFDSSFYDILKLFKHIVSLTGRYDELFLLDKNKKPVLSTSVADKSLAHGLFFKDEINKHGVSIIPFSLPSVSKGINTIISVLPIKDENGSVLGFLCGRASFEKLNEIMMERAGIGKTGETYIVSLNRLLLTVSRFPGFDTGQTIVDTRGIKKALGKKASGSGFYSDYRNIPVAGVYRWIPELQMILMAEIDQAEAYKPIFTGLKIDISIAVLAVFIAGLASLMFTRSIAVPITHLAETASLISNGQLALTVKIDRKDEIGILAQAFNKMSIRVQNFISELEENVAQKEYELKESEEFYRLVMNNIIDPIFLTDDNGRFIFICLNVKHILGYTEQEIHAMENIKKLFGDNIFNCEELKNRDTICDIEKKLCSKNGREHIFLITIRKVCIKGGTNLYVLHDITERKKAENTLQEKTIELRERVKELNCLYNISDLAEKSYISLDTILQKTVNFIPPAWQYPELTCARIILNKKTFQNNNFRETLWKLSSDIKIKGNCIGVIEVFYLKNNSRARKPSFLSEEKKLINAIAAQLGRIIERKNTELALQKSEEQARALINAIPDMLFRLDKNGVYLDYKAERSELYSKSSDIIGMKNRDITPPEFADLVDYYISRTLKTGNMQIFEYQLPVPGKGIRDYEARMAASGDDEVTAIVRNITDRKLAEKELRQAKEAAEAANIAKSRFLANMSHEIRTPMNAILGFTELLDEMISDEKMKNYIKSVKSSGKSLLNLINDILDLSKIEAGKMRIHYEPVSIINISEEIKSIFSIAIYEKQIDFIIEISNNIPEYLILDETRLRQILINLVGNSLKFTDKGSIKLSFETAEGEESKPAGRKQEIDLIIRVEDTGIGISAEAQKKLFHIFEQAHNQETENYGGTGLGLAICKRLAEMMEGKISVQSLPGRGSMFEVQFFGVSIGTKKTESLSVNQVLIDNNFEPATILSVDDVESNRNLIKGFLNKTCLSVLDAENGQQAVFIAEKYNPDLILMDIRMPVMDGYEAAKNIKQANNIPIIAVTAFGLKEDQQKIINSGFFDDYLRKPVHKQDLFEKLSAFIRHSSIKNSTFNKNDDKIKEDILMELSGETIENLPEIIKKLETSFMDMWKDAQGKGNFVKIAEFGNAIKEFGKETSLKIIEKTGSDILSCTKSFDVENIEKSMKKFPEIISMLKRNK</sequence>
<evidence type="ECO:0000259" key="17">
    <source>
        <dbReference type="PROSITE" id="PS50885"/>
    </source>
</evidence>
<dbReference type="CDD" id="cd00130">
    <property type="entry name" value="PAS"/>
    <property type="match status" value="1"/>
</dbReference>
<dbReference type="FunFam" id="3.30.565.10:FF:000010">
    <property type="entry name" value="Sensor histidine kinase RcsC"/>
    <property type="match status" value="1"/>
</dbReference>
<dbReference type="InterPro" id="IPR003660">
    <property type="entry name" value="HAMP_dom"/>
</dbReference>
<evidence type="ECO:0000313" key="18">
    <source>
        <dbReference type="EMBL" id="QTA82278.1"/>
    </source>
</evidence>
<keyword evidence="4 12" id="KW-0597">Phosphoprotein</keyword>
<dbReference type="EMBL" id="CP061799">
    <property type="protein sequence ID" value="QTA82278.1"/>
    <property type="molecule type" value="Genomic_DNA"/>
</dbReference>
<dbReference type="InterPro" id="IPR004358">
    <property type="entry name" value="Sig_transdc_His_kin-like_C"/>
</dbReference>
<comment type="subcellular location">
    <subcellularLocation>
        <location evidence="2">Membrane</location>
    </subcellularLocation>
</comment>
<evidence type="ECO:0000259" key="16">
    <source>
        <dbReference type="PROSITE" id="PS50112"/>
    </source>
</evidence>
<dbReference type="FunFam" id="1.10.287.130:FF:000038">
    <property type="entry name" value="Sensory transduction histidine kinase"/>
    <property type="match status" value="1"/>
</dbReference>
<dbReference type="CDD" id="cd06225">
    <property type="entry name" value="HAMP"/>
    <property type="match status" value="1"/>
</dbReference>
<feature type="domain" description="Histidine kinase" evidence="14">
    <location>
        <begin position="780"/>
        <end position="1008"/>
    </location>
</feature>
<feature type="domain" description="PAS" evidence="16">
    <location>
        <begin position="391"/>
        <end position="433"/>
    </location>
</feature>
<evidence type="ECO:0000259" key="14">
    <source>
        <dbReference type="PROSITE" id="PS50109"/>
    </source>
</evidence>
<dbReference type="Pfam" id="PF00512">
    <property type="entry name" value="HisKA"/>
    <property type="match status" value="1"/>
</dbReference>
<keyword evidence="13" id="KW-1133">Transmembrane helix</keyword>
<dbReference type="CDD" id="cd18774">
    <property type="entry name" value="PDC2_HK_sensor"/>
    <property type="match status" value="1"/>
</dbReference>
<dbReference type="CDD" id="cd16922">
    <property type="entry name" value="HATPase_EvgS-ArcB-TorS-like"/>
    <property type="match status" value="1"/>
</dbReference>
<evidence type="ECO:0000256" key="12">
    <source>
        <dbReference type="PROSITE-ProRule" id="PRU00169"/>
    </source>
</evidence>
<keyword evidence="10 13" id="KW-0472">Membrane</keyword>
<dbReference type="GO" id="GO:0000155">
    <property type="term" value="F:phosphorelay sensor kinase activity"/>
    <property type="evidence" value="ECO:0007669"/>
    <property type="project" value="InterPro"/>
</dbReference>
<proteinExistence type="predicted"/>
<keyword evidence="7 18" id="KW-0418">Kinase</keyword>
<dbReference type="InterPro" id="IPR005467">
    <property type="entry name" value="His_kinase_dom"/>
</dbReference>
<dbReference type="Pfam" id="PF08448">
    <property type="entry name" value="PAS_4"/>
    <property type="match status" value="1"/>
</dbReference>
<dbReference type="Gene3D" id="6.10.340.10">
    <property type="match status" value="1"/>
</dbReference>
<dbReference type="SUPFAM" id="SSF52172">
    <property type="entry name" value="CheY-like"/>
    <property type="match status" value="1"/>
</dbReference>
<dbReference type="InterPro" id="IPR011006">
    <property type="entry name" value="CheY-like_superfamily"/>
</dbReference>